<protein>
    <submittedName>
        <fullName evidence="1">Uncharacterized protein</fullName>
    </submittedName>
</protein>
<proteinExistence type="predicted"/>
<dbReference type="EMBL" id="NHYD01000232">
    <property type="protein sequence ID" value="PPQ94786.1"/>
    <property type="molecule type" value="Genomic_DNA"/>
</dbReference>
<reference evidence="1 2" key="1">
    <citation type="journal article" date="2018" name="Evol. Lett.">
        <title>Horizontal gene cluster transfer increased hallucinogenic mushroom diversity.</title>
        <authorList>
            <person name="Reynolds H.T."/>
            <person name="Vijayakumar V."/>
            <person name="Gluck-Thaler E."/>
            <person name="Korotkin H.B."/>
            <person name="Matheny P.B."/>
            <person name="Slot J.C."/>
        </authorList>
    </citation>
    <scope>NUCLEOTIDE SEQUENCE [LARGE SCALE GENOMIC DNA]</scope>
    <source>
        <strain evidence="1 2">2631</strain>
    </source>
</reference>
<evidence type="ECO:0000313" key="1">
    <source>
        <dbReference type="EMBL" id="PPQ94786.1"/>
    </source>
</evidence>
<dbReference type="OrthoDB" id="3257768at2759"/>
<name>A0A409XVM7_PSICY</name>
<dbReference type="AlphaFoldDB" id="A0A409XVM7"/>
<organism evidence="1 2">
    <name type="scientific">Psilocybe cyanescens</name>
    <dbReference type="NCBI Taxonomy" id="93625"/>
    <lineage>
        <taxon>Eukaryota</taxon>
        <taxon>Fungi</taxon>
        <taxon>Dikarya</taxon>
        <taxon>Basidiomycota</taxon>
        <taxon>Agaricomycotina</taxon>
        <taxon>Agaricomycetes</taxon>
        <taxon>Agaricomycetidae</taxon>
        <taxon>Agaricales</taxon>
        <taxon>Agaricineae</taxon>
        <taxon>Strophariaceae</taxon>
        <taxon>Psilocybe</taxon>
    </lineage>
</organism>
<keyword evidence="2" id="KW-1185">Reference proteome</keyword>
<dbReference type="InParanoid" id="A0A409XVM7"/>
<comment type="caution">
    <text evidence="1">The sequence shown here is derived from an EMBL/GenBank/DDBJ whole genome shotgun (WGS) entry which is preliminary data.</text>
</comment>
<dbReference type="Proteomes" id="UP000283269">
    <property type="component" value="Unassembled WGS sequence"/>
</dbReference>
<evidence type="ECO:0000313" key="2">
    <source>
        <dbReference type="Proteomes" id="UP000283269"/>
    </source>
</evidence>
<accession>A0A409XVM7</accession>
<sequence length="49" mass="5386">MPENTMTEAQVQKELAKSKAEYIAQGNTFPHATTTSMFIGLGLELEEAQ</sequence>
<gene>
    <name evidence="1" type="ORF">CVT25_008394</name>
</gene>